<reference evidence="2" key="2">
    <citation type="submission" date="2020-09" db="EMBL/GenBank/DDBJ databases">
        <authorList>
            <person name="Sun Q."/>
            <person name="Kim S."/>
        </authorList>
    </citation>
    <scope>NUCLEOTIDE SEQUENCE</scope>
    <source>
        <strain evidence="2">KCTC 12368</strain>
    </source>
</reference>
<evidence type="ECO:0000256" key="1">
    <source>
        <dbReference type="SAM" id="Phobius"/>
    </source>
</evidence>
<keyword evidence="3" id="KW-1185">Reference proteome</keyword>
<dbReference type="AlphaFoldDB" id="A0A918Q6D2"/>
<dbReference type="Pfam" id="PF12725">
    <property type="entry name" value="DUF3810"/>
    <property type="match status" value="1"/>
</dbReference>
<sequence>MLKRNWTWAALGVICLVIRYFASRAPEETERVYSRDFFPAIRNIIDMSIARIPFPTVYIFFASIIIALGYYFYRLYKSHGWKQKLIYTLQSLLNFAGLMVFAFLMLWGFNYQRVPIFQQLGLKPVPLDKETLVQQLSLTRDLLHQTRNDISDDTLAIGSTLPYTELENVVRANIRENLYMMGLNFTGNPRTKEIMPGGMLRKLGILGIYFPFVGESYIDPTLHPLEKPFTIAHEMAHSYGVTNEGEANFIGWVICSHSDNALLKYSGQLKLLNYQLNDLYRLDPAGYRQFLTTFSIGLRNDLIDMAKNHREIKAYSLELSRKSNDIFLKSQGVKAGVQSYAQLPMLAYAWRNKINGQQ</sequence>
<organism evidence="2 3">
    <name type="scientific">Echinicola pacifica</name>
    <dbReference type="NCBI Taxonomy" id="346377"/>
    <lineage>
        <taxon>Bacteria</taxon>
        <taxon>Pseudomonadati</taxon>
        <taxon>Bacteroidota</taxon>
        <taxon>Cytophagia</taxon>
        <taxon>Cytophagales</taxon>
        <taxon>Cyclobacteriaceae</taxon>
        <taxon>Echinicola</taxon>
    </lineage>
</organism>
<keyword evidence="1" id="KW-1133">Transmembrane helix</keyword>
<feature type="transmembrane region" description="Helical" evidence="1">
    <location>
        <begin position="48"/>
        <end position="73"/>
    </location>
</feature>
<comment type="caution">
    <text evidence="2">The sequence shown here is derived from an EMBL/GenBank/DDBJ whole genome shotgun (WGS) entry which is preliminary data.</text>
</comment>
<protein>
    <submittedName>
        <fullName evidence="2">Membrane protein</fullName>
    </submittedName>
</protein>
<reference evidence="2" key="1">
    <citation type="journal article" date="2014" name="Int. J. Syst. Evol. Microbiol.">
        <title>Complete genome sequence of Corynebacterium casei LMG S-19264T (=DSM 44701T), isolated from a smear-ripened cheese.</title>
        <authorList>
            <consortium name="US DOE Joint Genome Institute (JGI-PGF)"/>
            <person name="Walter F."/>
            <person name="Albersmeier A."/>
            <person name="Kalinowski J."/>
            <person name="Ruckert C."/>
        </authorList>
    </citation>
    <scope>NUCLEOTIDE SEQUENCE</scope>
    <source>
        <strain evidence="2">KCTC 12368</strain>
    </source>
</reference>
<keyword evidence="1" id="KW-0472">Membrane</keyword>
<name>A0A918Q6D2_9BACT</name>
<evidence type="ECO:0000313" key="2">
    <source>
        <dbReference type="EMBL" id="GGZ35425.1"/>
    </source>
</evidence>
<dbReference type="EMBL" id="BMWX01000005">
    <property type="protein sequence ID" value="GGZ35425.1"/>
    <property type="molecule type" value="Genomic_DNA"/>
</dbReference>
<dbReference type="InterPro" id="IPR024294">
    <property type="entry name" value="DUF3810"/>
</dbReference>
<evidence type="ECO:0000313" key="3">
    <source>
        <dbReference type="Proteomes" id="UP000619457"/>
    </source>
</evidence>
<gene>
    <name evidence="2" type="ORF">GCM10007049_31060</name>
</gene>
<dbReference type="Proteomes" id="UP000619457">
    <property type="component" value="Unassembled WGS sequence"/>
</dbReference>
<feature type="transmembrane region" description="Helical" evidence="1">
    <location>
        <begin position="85"/>
        <end position="109"/>
    </location>
</feature>
<keyword evidence="1" id="KW-0812">Transmembrane</keyword>
<accession>A0A918Q6D2</accession>
<proteinExistence type="predicted"/>
<dbReference type="RefSeq" id="WP_018475483.1">
    <property type="nucleotide sequence ID" value="NZ_BMWX01000005.1"/>
</dbReference>